<reference evidence="5" key="1">
    <citation type="journal article" date="2021" name="G3 (Bethesda)">
        <title>Genome and transcriptome analysis of the beet armyworm Spodoptera exigua reveals targets for pest control. .</title>
        <authorList>
            <person name="Simon S."/>
            <person name="Breeschoten T."/>
            <person name="Jansen H.J."/>
            <person name="Dirks R.P."/>
            <person name="Schranz M.E."/>
            <person name="Ros V.I.D."/>
        </authorList>
    </citation>
    <scope>NUCLEOTIDE SEQUENCE</scope>
    <source>
        <strain evidence="5">TB_SE_WUR_2020</strain>
    </source>
</reference>
<dbReference type="Proteomes" id="UP000814243">
    <property type="component" value="Unassembled WGS sequence"/>
</dbReference>
<evidence type="ECO:0000256" key="2">
    <source>
        <dbReference type="ARBA" id="ARBA00022737"/>
    </source>
</evidence>
<proteinExistence type="predicted"/>
<name>A0A922M661_SPOEX</name>
<dbReference type="EMBL" id="JACEFF010000805">
    <property type="protein sequence ID" value="KAH9630898.1"/>
    <property type="molecule type" value="Genomic_DNA"/>
</dbReference>
<dbReference type="Pfam" id="PF05843">
    <property type="entry name" value="Suf"/>
    <property type="match status" value="1"/>
</dbReference>
<evidence type="ECO:0000259" key="4">
    <source>
        <dbReference type="Pfam" id="PF05843"/>
    </source>
</evidence>
<sequence length="92" mass="10825">MTAVEENTEIDWGNERLSRAQRAVEANTYDVDSWSLLIREAQTRPINEVRPMYEKLINAFPTTGRYWKIYIEQEMKARNFEKVEKVSIIVSG</sequence>
<evidence type="ECO:0000313" key="6">
    <source>
        <dbReference type="Proteomes" id="UP000814243"/>
    </source>
</evidence>
<evidence type="ECO:0000256" key="3">
    <source>
        <dbReference type="ARBA" id="ARBA00023242"/>
    </source>
</evidence>
<comment type="subcellular location">
    <subcellularLocation>
        <location evidence="1">Nucleus</location>
    </subcellularLocation>
</comment>
<gene>
    <name evidence="5" type="ORF">HF086_014639</name>
</gene>
<protein>
    <recommendedName>
        <fullName evidence="4">Suppressor of forked domain-containing protein</fullName>
    </recommendedName>
</protein>
<keyword evidence="2" id="KW-0677">Repeat</keyword>
<dbReference type="GO" id="GO:0031124">
    <property type="term" value="P:mRNA 3'-end processing"/>
    <property type="evidence" value="ECO:0007669"/>
    <property type="project" value="InterPro"/>
</dbReference>
<dbReference type="SUPFAM" id="SSF48452">
    <property type="entry name" value="TPR-like"/>
    <property type="match status" value="1"/>
</dbReference>
<evidence type="ECO:0000256" key="1">
    <source>
        <dbReference type="ARBA" id="ARBA00004123"/>
    </source>
</evidence>
<dbReference type="GO" id="GO:0003729">
    <property type="term" value="F:mRNA binding"/>
    <property type="evidence" value="ECO:0007669"/>
    <property type="project" value="TreeGrafter"/>
</dbReference>
<feature type="domain" description="Suppressor of forked" evidence="4">
    <location>
        <begin position="17"/>
        <end position="86"/>
    </location>
</feature>
<dbReference type="InterPro" id="IPR011990">
    <property type="entry name" value="TPR-like_helical_dom_sf"/>
</dbReference>
<comment type="caution">
    <text evidence="5">The sequence shown here is derived from an EMBL/GenBank/DDBJ whole genome shotgun (WGS) entry which is preliminary data.</text>
</comment>
<keyword evidence="3" id="KW-0539">Nucleus</keyword>
<dbReference type="AlphaFoldDB" id="A0A922M661"/>
<dbReference type="PANTHER" id="PTHR19980">
    <property type="entry name" value="RNA CLEAVAGE STIMULATION FACTOR"/>
    <property type="match status" value="1"/>
</dbReference>
<dbReference type="Gene3D" id="1.25.40.10">
    <property type="entry name" value="Tetratricopeptide repeat domain"/>
    <property type="match status" value="1"/>
</dbReference>
<organism evidence="5 6">
    <name type="scientific">Spodoptera exigua</name>
    <name type="common">Beet armyworm</name>
    <name type="synonym">Noctua fulgens</name>
    <dbReference type="NCBI Taxonomy" id="7107"/>
    <lineage>
        <taxon>Eukaryota</taxon>
        <taxon>Metazoa</taxon>
        <taxon>Ecdysozoa</taxon>
        <taxon>Arthropoda</taxon>
        <taxon>Hexapoda</taxon>
        <taxon>Insecta</taxon>
        <taxon>Pterygota</taxon>
        <taxon>Neoptera</taxon>
        <taxon>Endopterygota</taxon>
        <taxon>Lepidoptera</taxon>
        <taxon>Glossata</taxon>
        <taxon>Ditrysia</taxon>
        <taxon>Noctuoidea</taxon>
        <taxon>Noctuidae</taxon>
        <taxon>Amphipyrinae</taxon>
        <taxon>Spodoptera</taxon>
    </lineage>
</organism>
<accession>A0A922M661</accession>
<dbReference type="PANTHER" id="PTHR19980:SF0">
    <property type="entry name" value="CLEAVAGE STIMULATION FACTOR SUBUNIT 3"/>
    <property type="match status" value="1"/>
</dbReference>
<dbReference type="InterPro" id="IPR008847">
    <property type="entry name" value="Suf"/>
</dbReference>
<evidence type="ECO:0000313" key="5">
    <source>
        <dbReference type="EMBL" id="KAH9630898.1"/>
    </source>
</evidence>
<dbReference type="GO" id="GO:0005634">
    <property type="term" value="C:nucleus"/>
    <property type="evidence" value="ECO:0007669"/>
    <property type="project" value="UniProtKB-SubCell"/>
</dbReference>
<dbReference type="InterPro" id="IPR045243">
    <property type="entry name" value="Rna14-like"/>
</dbReference>